<keyword evidence="4" id="KW-1185">Reference proteome</keyword>
<evidence type="ECO:0000313" key="2">
    <source>
        <dbReference type="EMBL" id="AES60329.1"/>
    </source>
</evidence>
<reference evidence="2 4" key="2">
    <citation type="journal article" date="2014" name="BMC Genomics">
        <title>An improved genome release (version Mt4.0) for the model legume Medicago truncatula.</title>
        <authorList>
            <person name="Tang H."/>
            <person name="Krishnakumar V."/>
            <person name="Bidwell S."/>
            <person name="Rosen B."/>
            <person name="Chan A."/>
            <person name="Zhou S."/>
            <person name="Gentzbittel L."/>
            <person name="Childs K.L."/>
            <person name="Yandell M."/>
            <person name="Gundlach H."/>
            <person name="Mayer K.F."/>
            <person name="Schwartz D.C."/>
            <person name="Town C.D."/>
        </authorList>
    </citation>
    <scope>GENOME REANNOTATION</scope>
    <source>
        <strain evidence="3 4">cv. Jemalong A17</strain>
    </source>
</reference>
<dbReference type="Proteomes" id="UP000002051">
    <property type="component" value="Unassembled WGS sequence"/>
</dbReference>
<reference evidence="2 4" key="1">
    <citation type="journal article" date="2011" name="Nature">
        <title>The Medicago genome provides insight into the evolution of rhizobial symbioses.</title>
        <authorList>
            <person name="Young N.D."/>
            <person name="Debelle F."/>
            <person name="Oldroyd G.E."/>
            <person name="Geurts R."/>
            <person name="Cannon S.B."/>
            <person name="Udvardi M.K."/>
            <person name="Benedito V.A."/>
            <person name="Mayer K.F."/>
            <person name="Gouzy J."/>
            <person name="Schoof H."/>
            <person name="Van de Peer Y."/>
            <person name="Proost S."/>
            <person name="Cook D.R."/>
            <person name="Meyers B.C."/>
            <person name="Spannagl M."/>
            <person name="Cheung F."/>
            <person name="De Mita S."/>
            <person name="Krishnakumar V."/>
            <person name="Gundlach H."/>
            <person name="Zhou S."/>
            <person name="Mudge J."/>
            <person name="Bharti A.K."/>
            <person name="Murray J.D."/>
            <person name="Naoumkina M.A."/>
            <person name="Rosen B."/>
            <person name="Silverstein K.A."/>
            <person name="Tang H."/>
            <person name="Rombauts S."/>
            <person name="Zhao P.X."/>
            <person name="Zhou P."/>
            <person name="Barbe V."/>
            <person name="Bardou P."/>
            <person name="Bechner M."/>
            <person name="Bellec A."/>
            <person name="Berger A."/>
            <person name="Berges H."/>
            <person name="Bidwell S."/>
            <person name="Bisseling T."/>
            <person name="Choisne N."/>
            <person name="Couloux A."/>
            <person name="Denny R."/>
            <person name="Deshpande S."/>
            <person name="Dai X."/>
            <person name="Doyle J.J."/>
            <person name="Dudez A.M."/>
            <person name="Farmer A.D."/>
            <person name="Fouteau S."/>
            <person name="Franken C."/>
            <person name="Gibelin C."/>
            <person name="Gish J."/>
            <person name="Goldstein S."/>
            <person name="Gonzalez A.J."/>
            <person name="Green P.J."/>
            <person name="Hallab A."/>
            <person name="Hartog M."/>
            <person name="Hua A."/>
            <person name="Humphray S.J."/>
            <person name="Jeong D.H."/>
            <person name="Jing Y."/>
            <person name="Jocker A."/>
            <person name="Kenton S.M."/>
            <person name="Kim D.J."/>
            <person name="Klee K."/>
            <person name="Lai H."/>
            <person name="Lang C."/>
            <person name="Lin S."/>
            <person name="Macmil S.L."/>
            <person name="Magdelenat G."/>
            <person name="Matthews L."/>
            <person name="McCorrison J."/>
            <person name="Monaghan E.L."/>
            <person name="Mun J.H."/>
            <person name="Najar F.Z."/>
            <person name="Nicholson C."/>
            <person name="Noirot C."/>
            <person name="O'Bleness M."/>
            <person name="Paule C.R."/>
            <person name="Poulain J."/>
            <person name="Prion F."/>
            <person name="Qin B."/>
            <person name="Qu C."/>
            <person name="Retzel E.F."/>
            <person name="Riddle C."/>
            <person name="Sallet E."/>
            <person name="Samain S."/>
            <person name="Samson N."/>
            <person name="Sanders I."/>
            <person name="Saurat O."/>
            <person name="Scarpelli C."/>
            <person name="Schiex T."/>
            <person name="Segurens B."/>
            <person name="Severin A.J."/>
            <person name="Sherrier D.J."/>
            <person name="Shi R."/>
            <person name="Sims S."/>
            <person name="Singer S.R."/>
            <person name="Sinharoy S."/>
            <person name="Sterck L."/>
            <person name="Viollet A."/>
            <person name="Wang B.B."/>
            <person name="Wang K."/>
            <person name="Wang M."/>
            <person name="Wang X."/>
            <person name="Warfsmann J."/>
            <person name="Weissenbach J."/>
            <person name="White D.D."/>
            <person name="White J.D."/>
            <person name="Wiley G.B."/>
            <person name="Wincker P."/>
            <person name="Xing Y."/>
            <person name="Yang L."/>
            <person name="Yao Z."/>
            <person name="Ying F."/>
            <person name="Zhai J."/>
            <person name="Zhou L."/>
            <person name="Zuber A."/>
            <person name="Denarie J."/>
            <person name="Dixon R.A."/>
            <person name="May G.D."/>
            <person name="Schwartz D.C."/>
            <person name="Rogers J."/>
            <person name="Quetier F."/>
            <person name="Town C.D."/>
            <person name="Roe B.A."/>
        </authorList>
    </citation>
    <scope>NUCLEOTIDE SEQUENCE [LARGE SCALE GENOMIC DNA]</scope>
    <source>
        <strain evidence="2">A17</strain>
        <strain evidence="3 4">cv. Jemalong A17</strain>
    </source>
</reference>
<dbReference type="EMBL" id="CM001217">
    <property type="protein sequence ID" value="AES60329.1"/>
    <property type="molecule type" value="Genomic_DNA"/>
</dbReference>
<accession>G7I5G9</accession>
<organism evidence="2 4">
    <name type="scientific">Medicago truncatula</name>
    <name type="common">Barrel medic</name>
    <name type="synonym">Medicago tribuloides</name>
    <dbReference type="NCBI Taxonomy" id="3880"/>
    <lineage>
        <taxon>Eukaryota</taxon>
        <taxon>Viridiplantae</taxon>
        <taxon>Streptophyta</taxon>
        <taxon>Embryophyta</taxon>
        <taxon>Tracheophyta</taxon>
        <taxon>Spermatophyta</taxon>
        <taxon>Magnoliopsida</taxon>
        <taxon>eudicotyledons</taxon>
        <taxon>Gunneridae</taxon>
        <taxon>Pentapetalae</taxon>
        <taxon>rosids</taxon>
        <taxon>fabids</taxon>
        <taxon>Fabales</taxon>
        <taxon>Fabaceae</taxon>
        <taxon>Papilionoideae</taxon>
        <taxon>50 kb inversion clade</taxon>
        <taxon>NPAAA clade</taxon>
        <taxon>Hologalegina</taxon>
        <taxon>IRL clade</taxon>
        <taxon>Trifolieae</taxon>
        <taxon>Medicago</taxon>
    </lineage>
</organism>
<evidence type="ECO:0000313" key="4">
    <source>
        <dbReference type="Proteomes" id="UP000002051"/>
    </source>
</evidence>
<reference evidence="3" key="3">
    <citation type="submission" date="2015-04" db="UniProtKB">
        <authorList>
            <consortium name="EnsemblPlants"/>
        </authorList>
    </citation>
    <scope>IDENTIFICATION</scope>
    <source>
        <strain evidence="3">cv. Jemalong A17</strain>
    </source>
</reference>
<sequence>MEDNNHEMVNMVTQKIGTVINPLIRDTNNSYQTLSTQMERIANFFCAPPTQNVRPVEIPAEGQVNQMPGHVAQQQQLVQPQAQEEPERAPILVNRHQDAD</sequence>
<proteinExistence type="predicted"/>
<dbReference type="PaxDb" id="3880-AES60329"/>
<feature type="compositionally biased region" description="Low complexity" evidence="1">
    <location>
        <begin position="71"/>
        <end position="83"/>
    </location>
</feature>
<evidence type="ECO:0000256" key="1">
    <source>
        <dbReference type="SAM" id="MobiDB-lite"/>
    </source>
</evidence>
<name>G7I5G9_MEDTR</name>
<evidence type="ECO:0000313" key="3">
    <source>
        <dbReference type="EnsemblPlants" id="AES60329"/>
    </source>
</evidence>
<dbReference type="AlphaFoldDB" id="G7I5G9"/>
<feature type="region of interest" description="Disordered" evidence="1">
    <location>
        <begin position="69"/>
        <end position="100"/>
    </location>
</feature>
<gene>
    <name evidence="2" type="ordered locus">MTR_1g043730</name>
</gene>
<dbReference type="HOGENOM" id="CLU_2310185_0_0_1"/>
<protein>
    <submittedName>
        <fullName evidence="2 3">Uncharacterized protein</fullName>
    </submittedName>
</protein>
<dbReference type="EnsemblPlants" id="AES60329">
    <property type="protein sequence ID" value="AES60329"/>
    <property type="gene ID" value="MTR_1g043730"/>
</dbReference>